<dbReference type="EMBL" id="JADEXS010000093">
    <property type="protein sequence ID" value="MBE9022630.1"/>
    <property type="molecule type" value="Genomic_DNA"/>
</dbReference>
<reference evidence="1" key="1">
    <citation type="submission" date="2020-10" db="EMBL/GenBank/DDBJ databases">
        <authorList>
            <person name="Castelo-Branco R."/>
            <person name="Eusebio N."/>
            <person name="Adriana R."/>
            <person name="Vieira A."/>
            <person name="Brugerolle De Fraissinette N."/>
            <person name="Rezende De Castro R."/>
            <person name="Schneider M.P."/>
            <person name="Vasconcelos V."/>
            <person name="Leao P.N."/>
        </authorList>
    </citation>
    <scope>NUCLEOTIDE SEQUENCE</scope>
    <source>
        <strain evidence="1">LEGE 12446</strain>
    </source>
</reference>
<sequence>MKIPVIRTASILAIPLGIALLHVSLGSAAYGNADTSKTGVCENIPPARPTGGASLARLQALQKCYKGLPQGTVQQSSKTGACANILPAEPTGGATSARLQALQRCYEEISA</sequence>
<keyword evidence="2" id="KW-1185">Reference proteome</keyword>
<gene>
    <name evidence="1" type="ORF">IQ276_09375</name>
</gene>
<proteinExistence type="predicted"/>
<dbReference type="Proteomes" id="UP000622533">
    <property type="component" value="Unassembled WGS sequence"/>
</dbReference>
<dbReference type="AlphaFoldDB" id="A0A8J6ZU44"/>
<name>A0A8J6ZU44_DESMC</name>
<accession>A0A8J6ZU44</accession>
<protein>
    <submittedName>
        <fullName evidence="1">Uncharacterized protein</fullName>
    </submittedName>
</protein>
<evidence type="ECO:0000313" key="2">
    <source>
        <dbReference type="Proteomes" id="UP000622533"/>
    </source>
</evidence>
<organism evidence="1 2">
    <name type="scientific">Desmonostoc muscorum LEGE 12446</name>
    <dbReference type="NCBI Taxonomy" id="1828758"/>
    <lineage>
        <taxon>Bacteria</taxon>
        <taxon>Bacillati</taxon>
        <taxon>Cyanobacteriota</taxon>
        <taxon>Cyanophyceae</taxon>
        <taxon>Nostocales</taxon>
        <taxon>Nostocaceae</taxon>
        <taxon>Desmonostoc</taxon>
    </lineage>
</organism>
<comment type="caution">
    <text evidence="1">The sequence shown here is derived from an EMBL/GenBank/DDBJ whole genome shotgun (WGS) entry which is preliminary data.</text>
</comment>
<evidence type="ECO:0000313" key="1">
    <source>
        <dbReference type="EMBL" id="MBE9022630.1"/>
    </source>
</evidence>
<dbReference type="RefSeq" id="WP_193915435.1">
    <property type="nucleotide sequence ID" value="NZ_JADEXS020000002.1"/>
</dbReference>